<dbReference type="EMBL" id="CAEZYK010000017">
    <property type="protein sequence ID" value="CAB4718971.1"/>
    <property type="molecule type" value="Genomic_DNA"/>
</dbReference>
<dbReference type="Gene3D" id="1.20.5.1300">
    <property type="match status" value="1"/>
</dbReference>
<gene>
    <name evidence="6" type="ORF">UFOPK2683_00471</name>
    <name evidence="7" type="ORF">UFOPK3605_00433</name>
    <name evidence="8" type="ORF">UFOPK3897_00203</name>
    <name evidence="9" type="ORF">UFOPK4121_00507</name>
</gene>
<evidence type="ECO:0000256" key="2">
    <source>
        <dbReference type="ARBA" id="ARBA00010178"/>
    </source>
</evidence>
<organism evidence="9">
    <name type="scientific">freshwater metagenome</name>
    <dbReference type="NCBI Taxonomy" id="449393"/>
    <lineage>
        <taxon>unclassified sequences</taxon>
        <taxon>metagenomes</taxon>
        <taxon>ecological metagenomes</taxon>
    </lineage>
</organism>
<keyword evidence="3" id="KW-0479">Metal-binding</keyword>
<dbReference type="PANTHER" id="PTHR21256:SF2">
    <property type="entry name" value="HISTIDINE BIOSYNTHESIS TRIFUNCTIONAL PROTEIN"/>
    <property type="match status" value="1"/>
</dbReference>
<dbReference type="GO" id="GO:0051287">
    <property type="term" value="F:NAD binding"/>
    <property type="evidence" value="ECO:0007669"/>
    <property type="project" value="InterPro"/>
</dbReference>
<dbReference type="InterPro" id="IPR012131">
    <property type="entry name" value="Hstdl_DH"/>
</dbReference>
<dbReference type="GO" id="GO:0005829">
    <property type="term" value="C:cytosol"/>
    <property type="evidence" value="ECO:0007669"/>
    <property type="project" value="TreeGrafter"/>
</dbReference>
<dbReference type="NCBIfam" id="TIGR00069">
    <property type="entry name" value="hisD"/>
    <property type="match status" value="1"/>
</dbReference>
<proteinExistence type="inferred from homology"/>
<dbReference type="EMBL" id="CAFBOF010000002">
    <property type="protein sequence ID" value="CAB4969060.1"/>
    <property type="molecule type" value="Genomic_DNA"/>
</dbReference>
<dbReference type="Pfam" id="PF00815">
    <property type="entry name" value="Histidinol_dh"/>
    <property type="match status" value="1"/>
</dbReference>
<evidence type="ECO:0000256" key="4">
    <source>
        <dbReference type="ARBA" id="ARBA00022833"/>
    </source>
</evidence>
<keyword evidence="5" id="KW-0560">Oxidoreductase</keyword>
<evidence type="ECO:0000313" key="6">
    <source>
        <dbReference type="EMBL" id="CAB4718971.1"/>
    </source>
</evidence>
<accession>A0A6J7QNW4</accession>
<dbReference type="AlphaFoldDB" id="A0A6J7QNW4"/>
<sequence>MLSRLSLCGFSGDLQTAVASSVTDDPSVRLAVQKIINDVRERGDEALLDYTERFDGCRPDDLRVSTDDLQVALDEQSSETRTALKYARDEITAYHQEQLFLPKTSIRSGVQIQEKVVPVARAGLYVPGGRAQYPSTVLMTAIPALVAGVDEIVLCVPPDRSGLVPSATLAAAALLGLTEVYRVGGAQAIAAFAFGTKSIRAVDVIVGPGNQYVAAAKREVAGLVGMESIAGPSEVVIVADASVPANFIAADLIAQAEHGPGGTAVLITWDSAVADAVDQEIERRLVDAPRREDILATLATGGRSIMVDNPEQAMKVVNAIAPEHLEILTVNPDDLVPLVRNAGAVFCGPWSPAAVGDYVVGVNHVLPTARSARFASALRVNDFQKYIHVVSLDEKALRRVAPYISALTAVEGLEEHGRSVNIRLESP</sequence>
<dbReference type="Gene3D" id="3.40.50.1980">
    <property type="entry name" value="Nitrogenase molybdenum iron protein domain"/>
    <property type="match status" value="2"/>
</dbReference>
<comment type="similarity">
    <text evidence="2">Belongs to the histidinol dehydrogenase family.</text>
</comment>
<dbReference type="FunFam" id="3.40.50.1980:FF:000001">
    <property type="entry name" value="Histidinol dehydrogenase"/>
    <property type="match status" value="1"/>
</dbReference>
<evidence type="ECO:0000313" key="8">
    <source>
        <dbReference type="EMBL" id="CAB4969060.1"/>
    </source>
</evidence>
<evidence type="ECO:0000313" key="7">
    <source>
        <dbReference type="EMBL" id="CAB4900009.1"/>
    </source>
</evidence>
<reference evidence="9" key="1">
    <citation type="submission" date="2020-05" db="EMBL/GenBank/DDBJ databases">
        <authorList>
            <person name="Chiriac C."/>
            <person name="Salcher M."/>
            <person name="Ghai R."/>
            <person name="Kavagutti S V."/>
        </authorList>
    </citation>
    <scope>NUCLEOTIDE SEQUENCE</scope>
</reference>
<dbReference type="PROSITE" id="PS00611">
    <property type="entry name" value="HISOL_DEHYDROGENASE"/>
    <property type="match status" value="1"/>
</dbReference>
<evidence type="ECO:0000313" key="9">
    <source>
        <dbReference type="EMBL" id="CAB5018616.1"/>
    </source>
</evidence>
<dbReference type="CDD" id="cd06572">
    <property type="entry name" value="Histidinol_dh"/>
    <property type="match status" value="1"/>
</dbReference>
<dbReference type="FunFam" id="3.40.50.1980:FF:000026">
    <property type="entry name" value="Histidinol dehydrogenase"/>
    <property type="match status" value="1"/>
</dbReference>
<evidence type="ECO:0000256" key="5">
    <source>
        <dbReference type="ARBA" id="ARBA00023002"/>
    </source>
</evidence>
<dbReference type="InterPro" id="IPR016161">
    <property type="entry name" value="Ald_DH/histidinol_DH"/>
</dbReference>
<dbReference type="PRINTS" id="PR00083">
    <property type="entry name" value="HOLDHDRGNASE"/>
</dbReference>
<dbReference type="InterPro" id="IPR001692">
    <property type="entry name" value="Histidinol_DH_CS"/>
</dbReference>
<comment type="cofactor">
    <cofactor evidence="1">
        <name>Zn(2+)</name>
        <dbReference type="ChEBI" id="CHEBI:29105"/>
    </cofactor>
</comment>
<name>A0A6J7QNW4_9ZZZZ</name>
<dbReference type="PANTHER" id="PTHR21256">
    <property type="entry name" value="HISTIDINOL DEHYDROGENASE HDH"/>
    <property type="match status" value="1"/>
</dbReference>
<evidence type="ECO:0000256" key="3">
    <source>
        <dbReference type="ARBA" id="ARBA00022723"/>
    </source>
</evidence>
<dbReference type="GO" id="GO:0046872">
    <property type="term" value="F:metal ion binding"/>
    <property type="evidence" value="ECO:0007669"/>
    <property type="project" value="UniProtKB-KW"/>
</dbReference>
<protein>
    <submittedName>
        <fullName evidence="9">Unannotated protein</fullName>
    </submittedName>
</protein>
<dbReference type="EMBL" id="CAFBMM010000011">
    <property type="protein sequence ID" value="CAB4900009.1"/>
    <property type="molecule type" value="Genomic_DNA"/>
</dbReference>
<dbReference type="GO" id="GO:0004399">
    <property type="term" value="F:histidinol dehydrogenase activity"/>
    <property type="evidence" value="ECO:0007669"/>
    <property type="project" value="InterPro"/>
</dbReference>
<dbReference type="HAMAP" id="MF_01024">
    <property type="entry name" value="HisD"/>
    <property type="match status" value="1"/>
</dbReference>
<keyword evidence="4" id="KW-0862">Zinc</keyword>
<evidence type="ECO:0000256" key="1">
    <source>
        <dbReference type="ARBA" id="ARBA00001947"/>
    </source>
</evidence>
<dbReference type="EMBL" id="CAFBPQ010000010">
    <property type="protein sequence ID" value="CAB5018616.1"/>
    <property type="molecule type" value="Genomic_DNA"/>
</dbReference>
<dbReference type="SUPFAM" id="SSF53720">
    <property type="entry name" value="ALDH-like"/>
    <property type="match status" value="1"/>
</dbReference>
<dbReference type="PIRSF" id="PIRSF000099">
    <property type="entry name" value="Histidinol_dh"/>
    <property type="match status" value="1"/>
</dbReference>
<dbReference type="GO" id="GO:0000105">
    <property type="term" value="P:L-histidine biosynthetic process"/>
    <property type="evidence" value="ECO:0007669"/>
    <property type="project" value="InterPro"/>
</dbReference>
<dbReference type="InterPro" id="IPR022695">
    <property type="entry name" value="Histidinol_DH_monofunct"/>
</dbReference>